<comment type="caution">
    <text evidence="1">The sequence shown here is derived from an EMBL/GenBank/DDBJ whole genome shotgun (WGS) entry which is preliminary data.</text>
</comment>
<gene>
    <name evidence="1" type="ORF">GP2143_14331</name>
</gene>
<protein>
    <recommendedName>
        <fullName evidence="3">Fatty acid hydroxylase domain-containing protein</fullName>
    </recommendedName>
</protein>
<evidence type="ECO:0008006" key="3">
    <source>
        <dbReference type="Google" id="ProtNLM"/>
    </source>
</evidence>
<proteinExistence type="predicted"/>
<dbReference type="AlphaFoldDB" id="A0Y8I6"/>
<organism evidence="1 2">
    <name type="scientific">marine gamma proteobacterium HTCC2143</name>
    <dbReference type="NCBI Taxonomy" id="247633"/>
    <lineage>
        <taxon>Bacteria</taxon>
        <taxon>Pseudomonadati</taxon>
        <taxon>Pseudomonadota</taxon>
        <taxon>Gammaproteobacteria</taxon>
        <taxon>Cellvibrionales</taxon>
        <taxon>Spongiibacteraceae</taxon>
        <taxon>BD1-7 clade</taxon>
    </lineage>
</organism>
<evidence type="ECO:0000313" key="2">
    <source>
        <dbReference type="Proteomes" id="UP000004931"/>
    </source>
</evidence>
<dbReference type="OrthoDB" id="9770329at2"/>
<accession>A0Y8I6</accession>
<reference evidence="1 2" key="1">
    <citation type="journal article" date="2010" name="J. Bacteriol.">
        <title>Genome sequence of the oligotrophic marine Gammaproteobacterium HTCC2143, isolated from the Oregon Coast.</title>
        <authorList>
            <person name="Oh H.M."/>
            <person name="Kang I."/>
            <person name="Ferriera S."/>
            <person name="Giovannoni S.J."/>
            <person name="Cho J.C."/>
        </authorList>
    </citation>
    <scope>NUCLEOTIDE SEQUENCE [LARGE SCALE GENOMIC DNA]</scope>
    <source>
        <strain evidence="1 2">HTCC2143</strain>
    </source>
</reference>
<dbReference type="EMBL" id="AAVT01000001">
    <property type="protein sequence ID" value="EAW32440.1"/>
    <property type="molecule type" value="Genomic_DNA"/>
</dbReference>
<sequence length="112" mass="13009">MSVFASVTSVEFHRWHHSSTIRHSNSNYVNNLIIWDALFGTRCLPKEMQNIDQFGRGKHNAVFLQSGWRQLVILFQWQAMDAASDPTVTVSNNEESPVSSQKQWFKEKYYNG</sequence>
<evidence type="ECO:0000313" key="1">
    <source>
        <dbReference type="EMBL" id="EAW32440.1"/>
    </source>
</evidence>
<name>A0Y8I6_9GAMM</name>
<keyword evidence="2" id="KW-1185">Reference proteome</keyword>
<dbReference type="Proteomes" id="UP000004931">
    <property type="component" value="Unassembled WGS sequence"/>
</dbReference>
<dbReference type="STRING" id="247633.GP2143_14331"/>